<dbReference type="Gene3D" id="3.40.1280.10">
    <property type="match status" value="1"/>
</dbReference>
<organism evidence="4 5">
    <name type="scientific">Ilumatobacter coccineus (strain NBRC 103263 / KCTC 29153 / YM16-304)</name>
    <dbReference type="NCBI Taxonomy" id="1313172"/>
    <lineage>
        <taxon>Bacteria</taxon>
        <taxon>Bacillati</taxon>
        <taxon>Actinomycetota</taxon>
        <taxon>Acidimicrobiia</taxon>
        <taxon>Acidimicrobiales</taxon>
        <taxon>Ilumatobacteraceae</taxon>
        <taxon>Ilumatobacter</taxon>
    </lineage>
</organism>
<dbReference type="Proteomes" id="UP000011863">
    <property type="component" value="Chromosome"/>
</dbReference>
<dbReference type="SUPFAM" id="SSF55315">
    <property type="entry name" value="L30e-like"/>
    <property type="match status" value="1"/>
</dbReference>
<dbReference type="KEGG" id="aym:YM304_01160"/>
<keyword evidence="5" id="KW-1185">Reference proteome</keyword>
<evidence type="ECO:0000259" key="3">
    <source>
        <dbReference type="Pfam" id="PF00588"/>
    </source>
</evidence>
<dbReference type="PANTHER" id="PTHR43191:SF12">
    <property type="entry name" value="RRNA METHYLASE"/>
    <property type="match status" value="1"/>
</dbReference>
<dbReference type="Gene3D" id="3.30.1330.30">
    <property type="match status" value="1"/>
</dbReference>
<keyword evidence="2 4" id="KW-0808">Transferase</keyword>
<dbReference type="SUPFAM" id="SSF75217">
    <property type="entry name" value="alpha/beta knot"/>
    <property type="match status" value="1"/>
</dbReference>
<accession>A0A6C7E017</accession>
<dbReference type="InterPro" id="IPR001537">
    <property type="entry name" value="SpoU_MeTrfase"/>
</dbReference>
<dbReference type="GO" id="GO:0032259">
    <property type="term" value="P:methylation"/>
    <property type="evidence" value="ECO:0007669"/>
    <property type="project" value="UniProtKB-KW"/>
</dbReference>
<dbReference type="InterPro" id="IPR029028">
    <property type="entry name" value="Alpha/beta_knot_MTases"/>
</dbReference>
<dbReference type="Pfam" id="PF00588">
    <property type="entry name" value="SpoU_methylase"/>
    <property type="match status" value="1"/>
</dbReference>
<dbReference type="InterPro" id="IPR029026">
    <property type="entry name" value="tRNA_m1G_MTases_N"/>
</dbReference>
<dbReference type="PANTHER" id="PTHR43191">
    <property type="entry name" value="RRNA METHYLTRANSFERASE 3"/>
    <property type="match status" value="1"/>
</dbReference>
<keyword evidence="1 4" id="KW-0489">Methyltransferase</keyword>
<evidence type="ECO:0000313" key="4">
    <source>
        <dbReference type="EMBL" id="BAN00430.1"/>
    </source>
</evidence>
<dbReference type="CDD" id="cd18095">
    <property type="entry name" value="SpoU-like_rRNA-MTase"/>
    <property type="match status" value="1"/>
</dbReference>
<evidence type="ECO:0000313" key="5">
    <source>
        <dbReference type="Proteomes" id="UP000011863"/>
    </source>
</evidence>
<protein>
    <submittedName>
        <fullName evidence="4">Putative RNA methyltransferase</fullName>
        <ecNumber evidence="4">2.1.1.-</ecNumber>
    </submittedName>
</protein>
<evidence type="ECO:0000256" key="1">
    <source>
        <dbReference type="ARBA" id="ARBA00022603"/>
    </source>
</evidence>
<gene>
    <name evidence="4" type="ORF">YM304_01160</name>
</gene>
<evidence type="ECO:0000256" key="2">
    <source>
        <dbReference type="ARBA" id="ARBA00022679"/>
    </source>
</evidence>
<name>A0A6C7E017_ILUCY</name>
<dbReference type="InterPro" id="IPR051259">
    <property type="entry name" value="rRNA_Methyltransferase"/>
</dbReference>
<sequence length="272" mass="29389">MIIEIDDPADPRLDDYCLLNDQAARRNREGDEFFIAEGYVSIDRVVDSGHELRSVLVTPSRVERITERVPGLADGDTPLYVMTRDLMASAVGFDLHRGVVASAQRRPVASIDDVAASNWNTVAVLEGLNDAENVGVIARAARALGIDALVLDPTCTDPYSRRTVRVSMGEVLHMPVARATTWPDDLERLHAAGFTTWAMTPAADSVDLWEAAASRPPDGRLAIVVGAEGPGLTDATMRATTHRVRIPIHPEVDSLNVGHAAAITFAAIARPR</sequence>
<dbReference type="RefSeq" id="WP_015439678.1">
    <property type="nucleotide sequence ID" value="NC_020520.1"/>
</dbReference>
<dbReference type="EMBL" id="AP012057">
    <property type="protein sequence ID" value="BAN00430.1"/>
    <property type="molecule type" value="Genomic_DNA"/>
</dbReference>
<dbReference type="AlphaFoldDB" id="A0A6C7E017"/>
<dbReference type="GO" id="GO:0008173">
    <property type="term" value="F:RNA methyltransferase activity"/>
    <property type="evidence" value="ECO:0007669"/>
    <property type="project" value="InterPro"/>
</dbReference>
<proteinExistence type="predicted"/>
<dbReference type="EC" id="2.1.1.-" evidence="4"/>
<dbReference type="GO" id="GO:0006396">
    <property type="term" value="P:RNA processing"/>
    <property type="evidence" value="ECO:0007669"/>
    <property type="project" value="InterPro"/>
</dbReference>
<dbReference type="InterPro" id="IPR029064">
    <property type="entry name" value="Ribosomal_eL30-like_sf"/>
</dbReference>
<feature type="domain" description="tRNA/rRNA methyltransferase SpoU type" evidence="3">
    <location>
        <begin position="122"/>
        <end position="264"/>
    </location>
</feature>
<dbReference type="GO" id="GO:0003723">
    <property type="term" value="F:RNA binding"/>
    <property type="evidence" value="ECO:0007669"/>
    <property type="project" value="InterPro"/>
</dbReference>
<reference evidence="4 5" key="1">
    <citation type="journal article" date="2013" name="Int. J. Syst. Evol. Microbiol.">
        <title>Ilumatobacter nonamiense sp. nov. and Ilumatobacter coccineum sp. nov., isolated from seashore sand.</title>
        <authorList>
            <person name="Matsumoto A."/>
            <person name="Kasai H."/>
            <person name="Matsuo Y."/>
            <person name="Shizuri Y."/>
            <person name="Ichikawa N."/>
            <person name="Fujita N."/>
            <person name="Omura S."/>
            <person name="Takahashi Y."/>
        </authorList>
    </citation>
    <scope>NUCLEOTIDE SEQUENCE [LARGE SCALE GENOMIC DNA]</scope>
    <source>
        <strain evidence="5">NBRC 103263 / KCTC 29153 / YM16-304</strain>
    </source>
</reference>